<comment type="caution">
    <text evidence="1">The sequence shown here is derived from an EMBL/GenBank/DDBJ whole genome shotgun (WGS) entry which is preliminary data.</text>
</comment>
<sequence>MKLTAVLSFFQREIHKKKEEKERLRRTIPKTSEDSEHSVPEKRVLVLSPAFNHRIVDYDAPCTSIPLQASTVLFLCSLQGLNFSILIEYGILWLIRSATQLIWRFKGEFHYASQLFHEMLEPG</sequence>
<gene>
    <name evidence="1" type="ORF">LVIROSA_LOCUS15679</name>
</gene>
<keyword evidence="2" id="KW-1185">Reference proteome</keyword>
<evidence type="ECO:0000313" key="2">
    <source>
        <dbReference type="Proteomes" id="UP001157418"/>
    </source>
</evidence>
<dbReference type="AlphaFoldDB" id="A0AAU9MQE1"/>
<dbReference type="Proteomes" id="UP001157418">
    <property type="component" value="Unassembled WGS sequence"/>
</dbReference>
<accession>A0AAU9MQE1</accession>
<reference evidence="1 2" key="1">
    <citation type="submission" date="2022-01" db="EMBL/GenBank/DDBJ databases">
        <authorList>
            <person name="Xiong W."/>
            <person name="Schranz E."/>
        </authorList>
    </citation>
    <scope>NUCLEOTIDE SEQUENCE [LARGE SCALE GENOMIC DNA]</scope>
</reference>
<proteinExistence type="predicted"/>
<name>A0AAU9MQE1_9ASTR</name>
<evidence type="ECO:0000313" key="1">
    <source>
        <dbReference type="EMBL" id="CAH1428772.1"/>
    </source>
</evidence>
<dbReference type="EMBL" id="CAKMRJ010002223">
    <property type="protein sequence ID" value="CAH1428772.1"/>
    <property type="molecule type" value="Genomic_DNA"/>
</dbReference>
<protein>
    <submittedName>
        <fullName evidence="1">Uncharacterized protein</fullName>
    </submittedName>
</protein>
<organism evidence="1 2">
    <name type="scientific">Lactuca virosa</name>
    <dbReference type="NCBI Taxonomy" id="75947"/>
    <lineage>
        <taxon>Eukaryota</taxon>
        <taxon>Viridiplantae</taxon>
        <taxon>Streptophyta</taxon>
        <taxon>Embryophyta</taxon>
        <taxon>Tracheophyta</taxon>
        <taxon>Spermatophyta</taxon>
        <taxon>Magnoliopsida</taxon>
        <taxon>eudicotyledons</taxon>
        <taxon>Gunneridae</taxon>
        <taxon>Pentapetalae</taxon>
        <taxon>asterids</taxon>
        <taxon>campanulids</taxon>
        <taxon>Asterales</taxon>
        <taxon>Asteraceae</taxon>
        <taxon>Cichorioideae</taxon>
        <taxon>Cichorieae</taxon>
        <taxon>Lactucinae</taxon>
        <taxon>Lactuca</taxon>
    </lineage>
</organism>